<gene>
    <name evidence="11" type="primary">COX41</name>
</gene>
<dbReference type="PRINTS" id="PR01873">
    <property type="entry name" value="CYTCOXIDASE4"/>
</dbReference>
<dbReference type="InterPro" id="IPR013288">
    <property type="entry name" value="Cyt_c_oxidase_su4"/>
</dbReference>
<name>A0A034V185_BACDO</name>
<evidence type="ECO:0000313" key="11">
    <source>
        <dbReference type="EMBL" id="JAC36249.1"/>
    </source>
</evidence>
<dbReference type="OrthoDB" id="186013at2759"/>
<evidence type="ECO:0000256" key="6">
    <source>
        <dbReference type="ARBA" id="ARBA00022989"/>
    </source>
</evidence>
<evidence type="ECO:0000256" key="4">
    <source>
        <dbReference type="ARBA" id="ARBA00022792"/>
    </source>
</evidence>
<keyword evidence="9" id="KW-0472">Membrane</keyword>
<protein>
    <recommendedName>
        <fullName evidence="10">Cytochrome c oxidase subunit 4</fullName>
    </recommendedName>
</protein>
<dbReference type="Gene3D" id="1.10.442.10">
    <property type="entry name" value="Cytochrome c oxidase subunit IV"/>
    <property type="match status" value="1"/>
</dbReference>
<dbReference type="GO" id="GO:0045277">
    <property type="term" value="C:respiratory chain complex IV"/>
    <property type="evidence" value="ECO:0007669"/>
    <property type="project" value="InterPro"/>
</dbReference>
<keyword evidence="7" id="KW-0560">Oxidoreductase</keyword>
<keyword evidence="6" id="KW-1133">Transmembrane helix</keyword>
<evidence type="ECO:0000256" key="9">
    <source>
        <dbReference type="ARBA" id="ARBA00023136"/>
    </source>
</evidence>
<dbReference type="EMBL" id="GAKP01022703">
    <property type="protein sequence ID" value="JAC36249.1"/>
    <property type="molecule type" value="Transcribed_RNA"/>
</dbReference>
<dbReference type="UniPathway" id="UPA00705"/>
<dbReference type="GeneID" id="105221883"/>
<comment type="subcellular location">
    <subcellularLocation>
        <location evidence="1 10">Mitochondrion inner membrane</location>
        <topology evidence="1 10">Single-pass membrane protein</topology>
    </subcellularLocation>
</comment>
<evidence type="ECO:0000256" key="5">
    <source>
        <dbReference type="ARBA" id="ARBA00022946"/>
    </source>
</evidence>
<keyword evidence="4 10" id="KW-0999">Mitochondrion inner membrane</keyword>
<dbReference type="InterPro" id="IPR036639">
    <property type="entry name" value="Cyt_c_oxidase_su4_sf"/>
</dbReference>
<evidence type="ECO:0000256" key="10">
    <source>
        <dbReference type="RuleBase" id="RU367145"/>
    </source>
</evidence>
<dbReference type="SUPFAM" id="SSF81406">
    <property type="entry name" value="Mitochondrial cytochrome c oxidase subunit IV"/>
    <property type="match status" value="1"/>
</dbReference>
<dbReference type="GO" id="GO:0006123">
    <property type="term" value="P:mitochondrial electron transport, cytochrome c to oxygen"/>
    <property type="evidence" value="ECO:0007669"/>
    <property type="project" value="InterPro"/>
</dbReference>
<comment type="subunit">
    <text evidence="10">Component of the cytochrome c oxidase (complex IV, CIV), a multisubunit enzyme composed of 14 subunits.</text>
</comment>
<dbReference type="InterPro" id="IPR004203">
    <property type="entry name" value="Cyt_c_oxidase_su4_fam"/>
</dbReference>
<keyword evidence="8 10" id="KW-0496">Mitochondrion</keyword>
<dbReference type="PANTHER" id="PTHR10707:SF10">
    <property type="entry name" value="CYTOCHROME C OXIDASE SUBUNIT 4"/>
    <property type="match status" value="1"/>
</dbReference>
<dbReference type="KEGG" id="bdr:105221883"/>
<dbReference type="RefSeq" id="XP_011197324.2">
    <property type="nucleotide sequence ID" value="XM_011199022.4"/>
</dbReference>
<accession>A0A034V185</accession>
<reference evidence="11" key="1">
    <citation type="journal article" date="2014" name="BMC Genomics">
        <title>Characterizing the developmental transcriptome of the oriental fruit fly, Bactrocera dorsalis (Diptera: Tephritidae) through comparative genomic analysis with Drosophila melanogaster utilizing modENCODE datasets.</title>
        <authorList>
            <person name="Geib S.M."/>
            <person name="Calla B."/>
            <person name="Hall B."/>
            <person name="Hou S."/>
            <person name="Manoukis N.C."/>
        </authorList>
    </citation>
    <scope>NUCLEOTIDE SEQUENCE</scope>
    <source>
        <strain evidence="11">Punador</strain>
    </source>
</reference>
<dbReference type="GO" id="GO:0005743">
    <property type="term" value="C:mitochondrial inner membrane"/>
    <property type="evidence" value="ECO:0007669"/>
    <property type="project" value="UniProtKB-SubCell"/>
</dbReference>
<dbReference type="AlphaFoldDB" id="A0A034V185"/>
<evidence type="ECO:0000256" key="3">
    <source>
        <dbReference type="ARBA" id="ARBA00022692"/>
    </source>
</evidence>
<evidence type="ECO:0000256" key="8">
    <source>
        <dbReference type="ARBA" id="ARBA00023128"/>
    </source>
</evidence>
<comment type="pathway">
    <text evidence="10">Energy metabolism; oxidative phosphorylation.</text>
</comment>
<sequence>MQCSQRPLERLANRFGIRLTMCRQTHSDQVMERIGKREIVGYGWNGSPCYHDRLDYPMPAIRFREPDPEICALREKETGDWRKLSIDEKKQLYRYSFRKTFAEMKAPTSDWKFSLGAALIAVSIGIWLSQSYAHGIYPEYPETFDEKRRSAQLKRMIALEVNPVTGLASKWDYEKDRWK</sequence>
<dbReference type="PANTHER" id="PTHR10707">
    <property type="entry name" value="CYTOCHROME C OXIDASE SUBUNIT IV"/>
    <property type="match status" value="1"/>
</dbReference>
<comment type="similarity">
    <text evidence="2 10">Belongs to the cytochrome c oxidase IV family.</text>
</comment>
<keyword evidence="5" id="KW-0809">Transit peptide</keyword>
<dbReference type="Pfam" id="PF02936">
    <property type="entry name" value="COX4"/>
    <property type="match status" value="1"/>
</dbReference>
<dbReference type="CDD" id="cd00922">
    <property type="entry name" value="Cyt_c_Oxidase_IV"/>
    <property type="match status" value="1"/>
</dbReference>
<proteinExistence type="inferred from homology"/>
<evidence type="ECO:0000256" key="7">
    <source>
        <dbReference type="ARBA" id="ARBA00023002"/>
    </source>
</evidence>
<dbReference type="GO" id="GO:0016491">
    <property type="term" value="F:oxidoreductase activity"/>
    <property type="evidence" value="ECO:0007669"/>
    <property type="project" value="UniProtKB-KW"/>
</dbReference>
<evidence type="ECO:0000256" key="1">
    <source>
        <dbReference type="ARBA" id="ARBA00004434"/>
    </source>
</evidence>
<comment type="function">
    <text evidence="10">Component of the cytochrome c oxidase, the last enzyme in the mitochondrial electron transport chain which drives oxidative phosphorylation.</text>
</comment>
<organism evidence="11">
    <name type="scientific">Bactrocera dorsalis</name>
    <name type="common">Oriental fruit fly</name>
    <name type="synonym">Dacus dorsalis</name>
    <dbReference type="NCBI Taxonomy" id="27457"/>
    <lineage>
        <taxon>Eukaryota</taxon>
        <taxon>Metazoa</taxon>
        <taxon>Ecdysozoa</taxon>
        <taxon>Arthropoda</taxon>
        <taxon>Hexapoda</taxon>
        <taxon>Insecta</taxon>
        <taxon>Pterygota</taxon>
        <taxon>Neoptera</taxon>
        <taxon>Endopterygota</taxon>
        <taxon>Diptera</taxon>
        <taxon>Brachycera</taxon>
        <taxon>Muscomorpha</taxon>
        <taxon>Tephritoidea</taxon>
        <taxon>Tephritidae</taxon>
        <taxon>Bactrocera</taxon>
        <taxon>Bactrocera</taxon>
    </lineage>
</organism>
<evidence type="ECO:0000256" key="2">
    <source>
        <dbReference type="ARBA" id="ARBA00008135"/>
    </source>
</evidence>
<keyword evidence="3" id="KW-0812">Transmembrane</keyword>
<dbReference type="FunFam" id="1.10.442.10:FF:000001">
    <property type="entry name" value="Cytochrome c oxidase subunit 4 isoform 1"/>
    <property type="match status" value="1"/>
</dbReference>